<dbReference type="EMBL" id="HBGF01029418">
    <property type="protein sequence ID" value="CAD9125263.1"/>
    <property type="molecule type" value="Transcribed_RNA"/>
</dbReference>
<name>A0A7S1M8Z7_NEODS</name>
<feature type="chain" id="PRO_5031394343" description="Glycoside hydrolase family 5 domain-containing protein" evidence="1">
    <location>
        <begin position="24"/>
        <end position="404"/>
    </location>
</feature>
<sequence length="404" mass="44412">MSASCRVVVVALVAVLVATAVRATIVGVQEPLMGSADLPSDIPRVSVVPVGALWTLLGNSPQPPSHADTSLRQACADNGFTFVRIGGSAFWPVQLAKYNTDHVAYMQAVEQLYNISANHGCRVLLSLFWNWHAVPDLHNEHLGAAMRNASSLSWAFWRQYTRDVMTIAAKYPQAVAGWELGNELNNLADLNMTGSKGGCAPHLGTPTHRTSADNFSTTDMIDFEVSMANMVRATAAEYNVPHALISDGHSIPRMDAHHLRESYHDPRRDWRADTEAEFASNLVATCSCCELCSAHFYAHSGQRWGHPVGSTYPLEVAHRALAGMANKTLYVGEFGDNVVMTTEDRPFSMRVLDTLNRTGIRLATLWVWEFYQKSVTVPANFSISPDCPEDLPLIDAMKALNQQE</sequence>
<keyword evidence="1" id="KW-0732">Signal</keyword>
<dbReference type="Gene3D" id="3.20.20.80">
    <property type="entry name" value="Glycosidases"/>
    <property type="match status" value="1"/>
</dbReference>
<feature type="signal peptide" evidence="1">
    <location>
        <begin position="1"/>
        <end position="23"/>
    </location>
</feature>
<protein>
    <recommendedName>
        <fullName evidence="3">Glycoside hydrolase family 5 domain-containing protein</fullName>
    </recommendedName>
</protein>
<proteinExistence type="predicted"/>
<evidence type="ECO:0008006" key="3">
    <source>
        <dbReference type="Google" id="ProtNLM"/>
    </source>
</evidence>
<organism evidence="2">
    <name type="scientific">Neobodo designis</name>
    <name type="common">Flagellated protozoan</name>
    <name type="synonym">Bodo designis</name>
    <dbReference type="NCBI Taxonomy" id="312471"/>
    <lineage>
        <taxon>Eukaryota</taxon>
        <taxon>Discoba</taxon>
        <taxon>Euglenozoa</taxon>
        <taxon>Kinetoplastea</taxon>
        <taxon>Metakinetoplastina</taxon>
        <taxon>Neobodonida</taxon>
        <taxon>Neobodo</taxon>
    </lineage>
</organism>
<dbReference type="InterPro" id="IPR017853">
    <property type="entry name" value="GH"/>
</dbReference>
<gene>
    <name evidence="2" type="ORF">NDES1114_LOCUS19514</name>
</gene>
<reference evidence="2" key="1">
    <citation type="submission" date="2021-01" db="EMBL/GenBank/DDBJ databases">
        <authorList>
            <person name="Corre E."/>
            <person name="Pelletier E."/>
            <person name="Niang G."/>
            <person name="Scheremetjew M."/>
            <person name="Finn R."/>
            <person name="Kale V."/>
            <person name="Holt S."/>
            <person name="Cochrane G."/>
            <person name="Meng A."/>
            <person name="Brown T."/>
            <person name="Cohen L."/>
        </authorList>
    </citation>
    <scope>NUCLEOTIDE SEQUENCE</scope>
    <source>
        <strain evidence="2">CCAP 1951/1</strain>
    </source>
</reference>
<accession>A0A7S1M8Z7</accession>
<dbReference type="AlphaFoldDB" id="A0A7S1M8Z7"/>
<evidence type="ECO:0000256" key="1">
    <source>
        <dbReference type="SAM" id="SignalP"/>
    </source>
</evidence>
<evidence type="ECO:0000313" key="2">
    <source>
        <dbReference type="EMBL" id="CAD9125263.1"/>
    </source>
</evidence>
<dbReference type="SUPFAM" id="SSF51445">
    <property type="entry name" value="(Trans)glycosidases"/>
    <property type="match status" value="1"/>
</dbReference>